<comment type="similarity">
    <text evidence="4">Belongs to the zinc-containing alcohol dehydrogenase family.</text>
</comment>
<dbReference type="SMART" id="SM00829">
    <property type="entry name" value="PKS_ER"/>
    <property type="match status" value="1"/>
</dbReference>
<dbReference type="InterPro" id="IPR002328">
    <property type="entry name" value="ADH_Zn_CS"/>
</dbReference>
<keyword evidence="7" id="KW-1185">Reference proteome</keyword>
<dbReference type="InterPro" id="IPR013149">
    <property type="entry name" value="ADH-like_C"/>
</dbReference>
<dbReference type="Gene3D" id="3.40.50.720">
    <property type="entry name" value="NAD(P)-binding Rossmann-like Domain"/>
    <property type="match status" value="1"/>
</dbReference>
<evidence type="ECO:0000313" key="6">
    <source>
        <dbReference type="EMBL" id="MBM6754396.1"/>
    </source>
</evidence>
<dbReference type="PANTHER" id="PTHR43401:SF2">
    <property type="entry name" value="L-THREONINE 3-DEHYDROGENASE"/>
    <property type="match status" value="1"/>
</dbReference>
<evidence type="ECO:0000256" key="3">
    <source>
        <dbReference type="ARBA" id="ARBA00023002"/>
    </source>
</evidence>
<organism evidence="6 7">
    <name type="scientific">Limosilactobacillus alvi</name>
    <dbReference type="NCBI Taxonomy" id="990412"/>
    <lineage>
        <taxon>Bacteria</taxon>
        <taxon>Bacillati</taxon>
        <taxon>Bacillota</taxon>
        <taxon>Bacilli</taxon>
        <taxon>Lactobacillales</taxon>
        <taxon>Lactobacillaceae</taxon>
        <taxon>Limosilactobacillus</taxon>
    </lineage>
</organism>
<dbReference type="InterPro" id="IPR020843">
    <property type="entry name" value="ER"/>
</dbReference>
<dbReference type="SUPFAM" id="SSF51735">
    <property type="entry name" value="NAD(P)-binding Rossmann-fold domains"/>
    <property type="match status" value="1"/>
</dbReference>
<feature type="domain" description="Enoyl reductase (ER)" evidence="5">
    <location>
        <begin position="8"/>
        <end position="343"/>
    </location>
</feature>
<dbReference type="SUPFAM" id="SSF50129">
    <property type="entry name" value="GroES-like"/>
    <property type="match status" value="1"/>
</dbReference>
<dbReference type="Gene3D" id="3.90.180.10">
    <property type="entry name" value="Medium-chain alcohol dehydrogenases, catalytic domain"/>
    <property type="match status" value="1"/>
</dbReference>
<accession>A0ABS2EPY2</accession>
<evidence type="ECO:0000256" key="1">
    <source>
        <dbReference type="ARBA" id="ARBA00022723"/>
    </source>
</evidence>
<evidence type="ECO:0000256" key="4">
    <source>
        <dbReference type="RuleBase" id="RU361277"/>
    </source>
</evidence>
<evidence type="ECO:0000259" key="5">
    <source>
        <dbReference type="SMART" id="SM00829"/>
    </source>
</evidence>
<proteinExistence type="inferred from homology"/>
<dbReference type="CDD" id="cd08233">
    <property type="entry name" value="butanediol_DH_like"/>
    <property type="match status" value="1"/>
</dbReference>
<sequence length="348" mass="37409">MKAAVWHGVKDIRVEDVEPKPLKADEVRVKVAWAGICGSDLHEYVEGPVFIPVDKVDELTGGQAPLTMGHEFAGVVEEVGDQVTDVKVGDHVTVNPTITHERWADDVDVYDGYSFIGLSCDGGFAAYVNVPAHNIYELPKDFPLQLAATIEPTAVAVQAIKEGDLKFGETTAVFGAGPIGCLVVAAAKAAGARKIIVTDLSQSRLEKAREMGATDVINSGEVDAVEKIHEIVPNGVDVSFEVAGVQPTFIQSIQSTRARGTMVIVSIFARPIEFDPMLLTNTGVKVTSTIAYSRDTFQKTVDLVAQRAINVEPIITKEIELDNIVTEGFDALIADKKQAKILVKLSGE</sequence>
<dbReference type="InterPro" id="IPR036291">
    <property type="entry name" value="NAD(P)-bd_dom_sf"/>
</dbReference>
<dbReference type="Proteomes" id="UP000776629">
    <property type="component" value="Unassembled WGS sequence"/>
</dbReference>
<protein>
    <submittedName>
        <fullName evidence="6">2,3-butanediol dehydrogenase</fullName>
    </submittedName>
</protein>
<evidence type="ECO:0000256" key="2">
    <source>
        <dbReference type="ARBA" id="ARBA00022833"/>
    </source>
</evidence>
<dbReference type="InterPro" id="IPR013154">
    <property type="entry name" value="ADH-like_N"/>
</dbReference>
<dbReference type="PANTHER" id="PTHR43401">
    <property type="entry name" value="L-THREONINE 3-DEHYDROGENASE"/>
    <property type="match status" value="1"/>
</dbReference>
<comment type="caution">
    <text evidence="6">The sequence shown here is derived from an EMBL/GenBank/DDBJ whole genome shotgun (WGS) entry which is preliminary data.</text>
</comment>
<keyword evidence="2 4" id="KW-0862">Zinc</keyword>
<evidence type="ECO:0000313" key="7">
    <source>
        <dbReference type="Proteomes" id="UP000776629"/>
    </source>
</evidence>
<dbReference type="InterPro" id="IPR050129">
    <property type="entry name" value="Zn_alcohol_dh"/>
</dbReference>
<reference evidence="6 7" key="1">
    <citation type="journal article" date="2021" name="Sci. Rep.">
        <title>The distribution of antibiotic resistance genes in chicken gut microbiota commensals.</title>
        <authorList>
            <person name="Juricova H."/>
            <person name="Matiasovicova J."/>
            <person name="Kubasova T."/>
            <person name="Cejkova D."/>
            <person name="Rychlik I."/>
        </authorList>
    </citation>
    <scope>NUCLEOTIDE SEQUENCE [LARGE SCALE GENOMIC DNA]</scope>
    <source>
        <strain evidence="6 7">An810</strain>
    </source>
</reference>
<keyword evidence="3" id="KW-0560">Oxidoreductase</keyword>
<dbReference type="PROSITE" id="PS00059">
    <property type="entry name" value="ADH_ZINC"/>
    <property type="match status" value="1"/>
</dbReference>
<comment type="cofactor">
    <cofactor evidence="4">
        <name>Zn(2+)</name>
        <dbReference type="ChEBI" id="CHEBI:29105"/>
    </cofactor>
</comment>
<keyword evidence="1 4" id="KW-0479">Metal-binding</keyword>
<gene>
    <name evidence="6" type="ORF">H5993_06455</name>
</gene>
<dbReference type="InterPro" id="IPR011032">
    <property type="entry name" value="GroES-like_sf"/>
</dbReference>
<dbReference type="Pfam" id="PF08240">
    <property type="entry name" value="ADH_N"/>
    <property type="match status" value="1"/>
</dbReference>
<dbReference type="EMBL" id="JACJJQ010000028">
    <property type="protein sequence ID" value="MBM6754396.1"/>
    <property type="molecule type" value="Genomic_DNA"/>
</dbReference>
<name>A0ABS2EPY2_9LACO</name>
<dbReference type="RefSeq" id="WP_204776699.1">
    <property type="nucleotide sequence ID" value="NZ_JACJJQ010000028.1"/>
</dbReference>
<dbReference type="Pfam" id="PF00107">
    <property type="entry name" value="ADH_zinc_N"/>
    <property type="match status" value="1"/>
</dbReference>